<evidence type="ECO:0000259" key="6">
    <source>
        <dbReference type="Pfam" id="PF21719"/>
    </source>
</evidence>
<keyword evidence="4" id="KW-0175">Coiled coil</keyword>
<keyword evidence="3" id="KW-0677">Repeat</keyword>
<feature type="domain" description="MIOS-like alpha-solenoid" evidence="6">
    <location>
        <begin position="432"/>
        <end position="695"/>
    </location>
</feature>
<dbReference type="InterPro" id="IPR036322">
    <property type="entry name" value="WD40_repeat_dom_sf"/>
</dbReference>
<dbReference type="GO" id="GO:0005737">
    <property type="term" value="C:cytoplasm"/>
    <property type="evidence" value="ECO:0007669"/>
    <property type="project" value="TreeGrafter"/>
</dbReference>
<accession>A0A0J9XI23</accession>
<dbReference type="InterPro" id="IPR015943">
    <property type="entry name" value="WD40/YVTN_repeat-like_dom_sf"/>
</dbReference>
<dbReference type="PANTHER" id="PTHR16453">
    <property type="entry name" value="WD40 DOMAIN-CONTAINING PROTEIN MIO FAMILY MEMBER"/>
    <property type="match status" value="1"/>
</dbReference>
<sequence>MFATITNTHEWERDDGVQPFLVVNSSRDEIVLYESRHHSKNRYTIKKCASQSDFDTIRCFNYSATRPGFVAAGLTSGTTTLFNLYDIPVSSHSSRGSFYKIRPPTKHSQSATALSFNTTDSIAIGYDKKSDHDCLQIWNLETVMSTPNHNHHMVSRSSHKPVLSLCPVDSIASLAFAPSSADILLVGTGNSGVLKEYDTRAATTSPPNFQIQHKCVYGITFDPFDSHYFSSHSAANSDMVAFWDRRYLRSSSRDPLLLLSPVGDTRSNNHFPMLRLSHTRRGEFALLQQHSDKVKRWQTDRLKTNGNDQVFVSSVTEAPTTQDRVVSFDYIADVENPHSINFLCIRQSGEIFRMKVTESPKAVKFDPANVIASADPDSITFVMPSTEKGLMMPVQTKLEAFVLSSENNKQPPQKSVLLNPSAILDNDLSAIMRRLAIEGYGMSPLRNIKLFQPDRPIMLHPKARELHYVWQWINLAKRSARRGSMISGNLDLSYEGVWGLWRGYSWYVDKQRMLGASDHTIMSQYDYAMWLQNLSSKKSIHTLYFSKSKTRRALRQLCLKIAGWSFEISELEEKLRALEANHEYEKAAGWAVFHGNVERAVEALSRSDSPQLLLMATALASYLNRPAGSATAVTIMNSNGFKAEEWRSLCTSLAADVTNPYMKAVFMHVSEGLWDKVLTSQFLPLNERLGIALRFLDDDGLTTYIDKLANSYITRGDLDGILLTGITPNGVELLQNYVDQTCDVQTAAAIVCQVPSSGYYDTKSAGVEEWIESYRMLLNSWELFGQRSLFDVKRGKNMVERQVLLRCNHCKSLIDGKGNNKNGTKTGSVTKKQSFQQLQHQQRHSQHTSGPATELRCKNCNHPLPRCAICQISLGVFPRTPAVAVTMNSSDSVTATTTTVTVASAAAATVARDSNFARWFTFCLSCNHGMHAYHLQDWFMTHDRCPVPDCSCLCSKSFA</sequence>
<dbReference type="CDD" id="cd16691">
    <property type="entry name" value="mRING-H2-C3H3C2_Mio"/>
    <property type="match status" value="1"/>
</dbReference>
<dbReference type="OrthoDB" id="341486at2759"/>
<keyword evidence="2" id="KW-0853">WD repeat</keyword>
<dbReference type="GO" id="GO:1904263">
    <property type="term" value="P:positive regulation of TORC1 signaling"/>
    <property type="evidence" value="ECO:0007669"/>
    <property type="project" value="TreeGrafter"/>
</dbReference>
<dbReference type="Pfam" id="PF21719">
    <property type="entry name" value="MIOS_a-sol"/>
    <property type="match status" value="1"/>
</dbReference>
<comment type="similarity">
    <text evidence="1">Belongs to the WD repeat mio family.</text>
</comment>
<dbReference type="InterPro" id="IPR049092">
    <property type="entry name" value="MIOS_a-sol"/>
</dbReference>
<dbReference type="PANTHER" id="PTHR16453:SF9">
    <property type="entry name" value="GATOR COMPLEX PROTEIN MIOS"/>
    <property type="match status" value="1"/>
</dbReference>
<evidence type="ECO:0000313" key="7">
    <source>
        <dbReference type="EMBL" id="CDO56955.1"/>
    </source>
</evidence>
<evidence type="ECO:0000259" key="5">
    <source>
        <dbReference type="Pfam" id="PF17034"/>
    </source>
</evidence>
<dbReference type="Gene3D" id="2.130.10.10">
    <property type="entry name" value="YVTN repeat-like/Quinoprotein amine dehydrogenase"/>
    <property type="match status" value="1"/>
</dbReference>
<comment type="caution">
    <text evidence="7">The sequence shown here is derived from an EMBL/GenBank/DDBJ whole genome shotgun (WGS) entry which is preliminary data.</text>
</comment>
<evidence type="ECO:0000256" key="3">
    <source>
        <dbReference type="ARBA" id="ARBA00022737"/>
    </source>
</evidence>
<feature type="domain" description="GATOR2 complex protein MIO zinc-ribbon like" evidence="5">
    <location>
        <begin position="807"/>
        <end position="956"/>
    </location>
</feature>
<dbReference type="Proteomes" id="UP000242525">
    <property type="component" value="Unassembled WGS sequence"/>
</dbReference>
<dbReference type="InterPro" id="IPR037593">
    <property type="entry name" value="MIOS/Sea4"/>
</dbReference>
<dbReference type="SUPFAM" id="SSF50978">
    <property type="entry name" value="WD40 repeat-like"/>
    <property type="match status" value="1"/>
</dbReference>
<evidence type="ECO:0000313" key="8">
    <source>
        <dbReference type="Proteomes" id="UP000242525"/>
    </source>
</evidence>
<dbReference type="AlphaFoldDB" id="A0A0J9XI23"/>
<organism evidence="7 8">
    <name type="scientific">Geotrichum candidum</name>
    <name type="common">Oospora lactis</name>
    <name type="synonym">Dipodascus geotrichum</name>
    <dbReference type="NCBI Taxonomy" id="1173061"/>
    <lineage>
        <taxon>Eukaryota</taxon>
        <taxon>Fungi</taxon>
        <taxon>Dikarya</taxon>
        <taxon>Ascomycota</taxon>
        <taxon>Saccharomycotina</taxon>
        <taxon>Dipodascomycetes</taxon>
        <taxon>Dipodascales</taxon>
        <taxon>Dipodascaceae</taxon>
        <taxon>Geotrichum</taxon>
    </lineage>
</organism>
<dbReference type="InterPro" id="IPR031488">
    <property type="entry name" value="Zn_ribbon_mio"/>
</dbReference>
<proteinExistence type="inferred from homology"/>
<evidence type="ECO:0000256" key="4">
    <source>
        <dbReference type="SAM" id="Coils"/>
    </source>
</evidence>
<gene>
    <name evidence="7" type="ORF">BN980_GECA18s00065g</name>
</gene>
<name>A0A0J9XI23_GEOCN</name>
<evidence type="ECO:0000256" key="1">
    <source>
        <dbReference type="ARBA" id="ARBA00009713"/>
    </source>
</evidence>
<keyword evidence="8" id="KW-1185">Reference proteome</keyword>
<feature type="coiled-coil region" evidence="4">
    <location>
        <begin position="561"/>
        <end position="588"/>
    </location>
</feature>
<dbReference type="Pfam" id="PF17034">
    <property type="entry name" value="zinc_ribbon_16"/>
    <property type="match status" value="1"/>
</dbReference>
<evidence type="ECO:0000256" key="2">
    <source>
        <dbReference type="ARBA" id="ARBA00022574"/>
    </source>
</evidence>
<reference evidence="7" key="1">
    <citation type="submission" date="2014-03" db="EMBL/GenBank/DDBJ databases">
        <authorList>
            <person name="Casaregola S."/>
        </authorList>
    </citation>
    <scope>NUCLEOTIDE SEQUENCE [LARGE SCALE GENOMIC DNA]</scope>
    <source>
        <strain evidence="7">CLIB 918</strain>
    </source>
</reference>
<protein>
    <submittedName>
        <fullName evidence="7">Similar to Saccharomyces cerevisiae YBL104C SEA4 Subunit of the SEA (Seh1-associated) complex</fullName>
    </submittedName>
</protein>
<dbReference type="EMBL" id="CCBN010000018">
    <property type="protein sequence ID" value="CDO56955.1"/>
    <property type="molecule type" value="Genomic_DNA"/>
</dbReference>
<dbReference type="STRING" id="1173061.A0A0J9XI23"/>